<dbReference type="SUPFAM" id="SSF55729">
    <property type="entry name" value="Acyl-CoA N-acyltransferases (Nat)"/>
    <property type="match status" value="1"/>
</dbReference>
<name>A0ABR5JWZ0_9BACI</name>
<evidence type="ECO:0000313" key="2">
    <source>
        <dbReference type="EMBL" id="KOS66676.1"/>
    </source>
</evidence>
<accession>A0ABR5JWZ0</accession>
<feature type="domain" description="N-acetyltransferase" evidence="1">
    <location>
        <begin position="162"/>
        <end position="310"/>
    </location>
</feature>
<dbReference type="PANTHER" id="PTHR36174:SF1">
    <property type="entry name" value="LIPID II:GLYCINE GLYCYLTRANSFERASE"/>
    <property type="match status" value="1"/>
</dbReference>
<comment type="caution">
    <text evidence="2">The sequence shown here is derived from an EMBL/GenBank/DDBJ whole genome shotgun (WGS) entry which is preliminary data.</text>
</comment>
<evidence type="ECO:0000313" key="3">
    <source>
        <dbReference type="Proteomes" id="UP000050668"/>
    </source>
</evidence>
<dbReference type="Proteomes" id="UP000050668">
    <property type="component" value="Unassembled WGS sequence"/>
</dbReference>
<keyword evidence="3" id="KW-1185">Reference proteome</keyword>
<protein>
    <recommendedName>
        <fullName evidence="1">N-acetyltransferase domain-containing protein</fullName>
    </recommendedName>
</protein>
<sequence length="331" mass="38778">MIVDFEQALAFFNKIDNHKKSFYYHPLFVEASSQESNDLEPIYFVKEEQGQIFYHAALIGDIGFENYKDLQTPYGYGGPLILGDEVFKARVIDEYNSLCNEYRILVEFVRFHPLIKNEKYYYGDILNNRNTVSINLNIENIFKSFSTRVKTALRATEKNSIQVIASKDEYYIDKFYEIYTSLMNQKQASEEYFFSKKYIKSLLEHKDVYLFNALTEKGEILGGAIFMICDELADYHLSATTSAGRTLNISHLLLYKFSEFAKTQNVQKLYLGGGTNNDPANSLLFFKQGFSKDIHPFLIGYKIFNTLKYEEFNRIYLNNTDNRKDRILFYR</sequence>
<proteinExistence type="predicted"/>
<dbReference type="InterPro" id="IPR016181">
    <property type="entry name" value="Acyl_CoA_acyltransferase"/>
</dbReference>
<dbReference type="PANTHER" id="PTHR36174">
    <property type="entry name" value="LIPID II:GLYCINE GLYCYLTRANSFERASE"/>
    <property type="match status" value="1"/>
</dbReference>
<organism evidence="2 3">
    <name type="scientific">Lysinibacillus contaminans</name>
    <dbReference type="NCBI Taxonomy" id="1293441"/>
    <lineage>
        <taxon>Bacteria</taxon>
        <taxon>Bacillati</taxon>
        <taxon>Bacillota</taxon>
        <taxon>Bacilli</taxon>
        <taxon>Bacillales</taxon>
        <taxon>Bacillaceae</taxon>
        <taxon>Lysinibacillus</taxon>
    </lineage>
</organism>
<dbReference type="PROSITE" id="PS51186">
    <property type="entry name" value="GNAT"/>
    <property type="match status" value="1"/>
</dbReference>
<dbReference type="EMBL" id="LGRV01000007">
    <property type="protein sequence ID" value="KOS66676.1"/>
    <property type="molecule type" value="Genomic_DNA"/>
</dbReference>
<evidence type="ECO:0000259" key="1">
    <source>
        <dbReference type="PROSITE" id="PS51186"/>
    </source>
</evidence>
<dbReference type="InterPro" id="IPR050644">
    <property type="entry name" value="PG_Glycine_Bridge_Synth"/>
</dbReference>
<dbReference type="InterPro" id="IPR000182">
    <property type="entry name" value="GNAT_dom"/>
</dbReference>
<dbReference type="RefSeq" id="WP_053585375.1">
    <property type="nucleotide sequence ID" value="NZ_LGRV01000007.1"/>
</dbReference>
<reference evidence="3" key="1">
    <citation type="submission" date="2015-07" db="EMBL/GenBank/DDBJ databases">
        <title>Fjat-14205 dsm 2895.</title>
        <authorList>
            <person name="Liu B."/>
            <person name="Wang J."/>
            <person name="Zhu Y."/>
            <person name="Liu G."/>
            <person name="Chen Q."/>
            <person name="Chen Z."/>
            <person name="Lan J."/>
            <person name="Che J."/>
            <person name="Ge C."/>
            <person name="Shi H."/>
            <person name="Pan Z."/>
            <person name="Liu X."/>
        </authorList>
    </citation>
    <scope>NUCLEOTIDE SEQUENCE [LARGE SCALE GENOMIC DNA]</scope>
    <source>
        <strain evidence="3">DSM 25560</strain>
    </source>
</reference>
<dbReference type="Gene3D" id="3.40.630.30">
    <property type="match status" value="1"/>
</dbReference>
<gene>
    <name evidence="2" type="ORF">AEA09_18250</name>
</gene>